<evidence type="ECO:0000313" key="3">
    <source>
        <dbReference type="EMBL" id="THV33916.1"/>
    </source>
</evidence>
<evidence type="ECO:0000259" key="2">
    <source>
        <dbReference type="PROSITE" id="PS50943"/>
    </source>
</evidence>
<dbReference type="InterPro" id="IPR010982">
    <property type="entry name" value="Lambda_DNA-bd_dom_sf"/>
</dbReference>
<gene>
    <name evidence="3" type="ORF">FAB82_24375</name>
</gene>
<accession>A0A4V4HQJ0</accession>
<dbReference type="Pfam" id="PF13560">
    <property type="entry name" value="HTH_31"/>
    <property type="match status" value="1"/>
</dbReference>
<keyword evidence="4" id="KW-1185">Reference proteome</keyword>
<dbReference type="GO" id="GO:0003677">
    <property type="term" value="F:DNA binding"/>
    <property type="evidence" value="ECO:0007669"/>
    <property type="project" value="InterPro"/>
</dbReference>
<name>A0A4V4HQJ0_9ACTN</name>
<dbReference type="OrthoDB" id="4025114at2"/>
<dbReference type="InterPro" id="IPR001387">
    <property type="entry name" value="Cro/C1-type_HTH"/>
</dbReference>
<evidence type="ECO:0000313" key="4">
    <source>
        <dbReference type="Proteomes" id="UP000308760"/>
    </source>
</evidence>
<organism evidence="3 4">
    <name type="scientific">Glycomyces buryatensis</name>
    <dbReference type="NCBI Taxonomy" id="2570927"/>
    <lineage>
        <taxon>Bacteria</taxon>
        <taxon>Bacillati</taxon>
        <taxon>Actinomycetota</taxon>
        <taxon>Actinomycetes</taxon>
        <taxon>Glycomycetales</taxon>
        <taxon>Glycomycetaceae</taxon>
        <taxon>Glycomyces</taxon>
    </lineage>
</organism>
<dbReference type="CDD" id="cd00093">
    <property type="entry name" value="HTH_XRE"/>
    <property type="match status" value="1"/>
</dbReference>
<dbReference type="EMBL" id="STGY01000081">
    <property type="protein sequence ID" value="THV33916.1"/>
    <property type="molecule type" value="Genomic_DNA"/>
</dbReference>
<reference evidence="4" key="1">
    <citation type="submission" date="2019-04" db="EMBL/GenBank/DDBJ databases">
        <title>Nocardioides xinjiangensis sp. nov.</title>
        <authorList>
            <person name="Liu S."/>
        </authorList>
    </citation>
    <scope>NUCLEOTIDE SEQUENCE [LARGE SCALE GENOMIC DNA]</scope>
    <source>
        <strain evidence="4">18</strain>
    </source>
</reference>
<dbReference type="Proteomes" id="UP000308760">
    <property type="component" value="Unassembled WGS sequence"/>
</dbReference>
<comment type="caution">
    <text evidence="3">The sequence shown here is derived from an EMBL/GenBank/DDBJ whole genome shotgun (WGS) entry which is preliminary data.</text>
</comment>
<dbReference type="SMART" id="SM00530">
    <property type="entry name" value="HTH_XRE"/>
    <property type="match status" value="1"/>
</dbReference>
<feature type="region of interest" description="Disordered" evidence="1">
    <location>
        <begin position="1"/>
        <end position="23"/>
    </location>
</feature>
<dbReference type="InterPro" id="IPR043917">
    <property type="entry name" value="DUF5753"/>
</dbReference>
<reference evidence="3 4" key="2">
    <citation type="submission" date="2019-05" db="EMBL/GenBank/DDBJ databases">
        <title>Glycomyces buryatensis sp. nov.</title>
        <authorList>
            <person name="Nikitina E."/>
        </authorList>
    </citation>
    <scope>NUCLEOTIDE SEQUENCE [LARGE SCALE GENOMIC DNA]</scope>
    <source>
        <strain evidence="3 4">18</strain>
    </source>
</reference>
<protein>
    <submittedName>
        <fullName evidence="3">Helix-turn-helix domain-containing protein</fullName>
    </submittedName>
</protein>
<feature type="domain" description="HTH cro/C1-type" evidence="2">
    <location>
        <begin position="129"/>
        <end position="184"/>
    </location>
</feature>
<dbReference type="Gene3D" id="1.10.260.40">
    <property type="entry name" value="lambda repressor-like DNA-binding domains"/>
    <property type="match status" value="1"/>
</dbReference>
<dbReference type="AlphaFoldDB" id="A0A4V4HQJ0"/>
<dbReference type="SUPFAM" id="SSF47413">
    <property type="entry name" value="lambda repressor-like DNA-binding domains"/>
    <property type="match status" value="1"/>
</dbReference>
<evidence type="ECO:0000256" key="1">
    <source>
        <dbReference type="SAM" id="MobiDB-lite"/>
    </source>
</evidence>
<dbReference type="Pfam" id="PF19054">
    <property type="entry name" value="DUF5753"/>
    <property type="match status" value="1"/>
</dbReference>
<proteinExistence type="predicted"/>
<feature type="non-terminal residue" evidence="3">
    <location>
        <position position="300"/>
    </location>
</feature>
<dbReference type="PROSITE" id="PS50943">
    <property type="entry name" value="HTH_CROC1"/>
    <property type="match status" value="1"/>
</dbReference>
<sequence>MPARSGPFDEVTITRPGGPVRGRRRQFCSTLQDFRPAKPHQNPEPSCRVAAQKRSSYLNGRVIRVFHRVDYEVNHVTQILMTFFVSSPDGLPLLGHMYLEDSPSSTEEGRHMKRPLGPTVARWGLGETLLQARRAAGLEREDAARRLGCSVSKVQNIENGESRIVIAELEKLLSIYGVTDPEQVERCMELRQLGTQRGWWSKYGRLPKPFMEFLGIESAAKQIEIFEPLMITGLMQTRAYALAHEAAVTPEQTAEQVEKQVNLRMDRQKQVLKPDDRPEIWVVYDESEVLPSRLAIEIVR</sequence>